<dbReference type="Pfam" id="PF07610">
    <property type="entry name" value="DUF1573"/>
    <property type="match status" value="1"/>
</dbReference>
<evidence type="ECO:0000313" key="2">
    <source>
        <dbReference type="Proteomes" id="UP000283850"/>
    </source>
</evidence>
<dbReference type="PANTHER" id="PTHR37833:SF1">
    <property type="entry name" value="SIGNAL PEPTIDE PROTEIN"/>
    <property type="match status" value="1"/>
</dbReference>
<name>A0A412Y1I0_9BACE</name>
<dbReference type="Gene3D" id="2.60.40.10">
    <property type="entry name" value="Immunoglobulins"/>
    <property type="match status" value="1"/>
</dbReference>
<dbReference type="Proteomes" id="UP000283850">
    <property type="component" value="Unassembled WGS sequence"/>
</dbReference>
<proteinExistence type="predicted"/>
<dbReference type="PANTHER" id="PTHR37833">
    <property type="entry name" value="LIPOPROTEIN-RELATED"/>
    <property type="match status" value="1"/>
</dbReference>
<comment type="caution">
    <text evidence="1">The sequence shown here is derived from an EMBL/GenBank/DDBJ whole genome shotgun (WGS) entry which is preliminary data.</text>
</comment>
<sequence>MRCLYLLLITSCFYSCKDRRDNITRLVNEWEGKEIVFPAHSIFTVQGEDTVLFSFSGADYKIVSYIDSVGCTGCKLHLPRWRRFMYKVDTLMNNSVPFVFYFHPKNIEDLCYITRRDAFTHPVCFDVSDEFNALNHFPSERAFQTFLLDRENKIIAIGNPILNPKVKELYLKILTGNISKTTTTSMTEVTLDKLKLDFGSFMYSEIQERSFVLTNRGETPLIIQDIITSCGCMKVRYDKSPVPPGGKLEITVIYKAEKAEYFNKTITVYCNIVSSPIMLKIEGSAE</sequence>
<dbReference type="EMBL" id="QRZF01000012">
    <property type="protein sequence ID" value="RGV51249.1"/>
    <property type="molecule type" value="Genomic_DNA"/>
</dbReference>
<evidence type="ECO:0000313" key="1">
    <source>
        <dbReference type="EMBL" id="RGV51249.1"/>
    </source>
</evidence>
<dbReference type="AlphaFoldDB" id="A0A412Y1I0"/>
<reference evidence="1 2" key="1">
    <citation type="submission" date="2018-08" db="EMBL/GenBank/DDBJ databases">
        <title>A genome reference for cultivated species of the human gut microbiota.</title>
        <authorList>
            <person name="Zou Y."/>
            <person name="Xue W."/>
            <person name="Luo G."/>
        </authorList>
    </citation>
    <scope>NUCLEOTIDE SEQUENCE [LARGE SCALE GENOMIC DNA]</scope>
    <source>
        <strain evidence="1 2">AF14-32</strain>
    </source>
</reference>
<organism evidence="1 2">
    <name type="scientific">Bacteroides intestinalis</name>
    <dbReference type="NCBI Taxonomy" id="329854"/>
    <lineage>
        <taxon>Bacteria</taxon>
        <taxon>Pseudomonadati</taxon>
        <taxon>Bacteroidota</taxon>
        <taxon>Bacteroidia</taxon>
        <taxon>Bacteroidales</taxon>
        <taxon>Bacteroidaceae</taxon>
        <taxon>Bacteroides</taxon>
    </lineage>
</organism>
<dbReference type="InterPro" id="IPR011467">
    <property type="entry name" value="DUF1573"/>
</dbReference>
<dbReference type="InterPro" id="IPR013783">
    <property type="entry name" value="Ig-like_fold"/>
</dbReference>
<accession>A0A412Y1I0</accession>
<dbReference type="RefSeq" id="WP_118420724.1">
    <property type="nucleotide sequence ID" value="NZ_QRZF01000012.1"/>
</dbReference>
<protein>
    <submittedName>
        <fullName evidence="1">DUF1573 domain-containing protein</fullName>
    </submittedName>
</protein>
<gene>
    <name evidence="1" type="ORF">DWW10_16435</name>
</gene>